<dbReference type="eggNOG" id="ENOG502QVFK">
    <property type="taxonomic scope" value="Eukaryota"/>
</dbReference>
<dbReference type="PANTHER" id="PTHR43784">
    <property type="entry name" value="GDSL-LIKE LIPASE/ACYLHYDROLASE, PUTATIVE (AFU_ORTHOLOGUE AFUA_2G00820)-RELATED"/>
    <property type="match status" value="1"/>
</dbReference>
<evidence type="ECO:0000313" key="2">
    <source>
        <dbReference type="Proteomes" id="UP000054988"/>
    </source>
</evidence>
<dbReference type="AlphaFoldDB" id="A0A0W0EWF7"/>
<accession>A0A0W0EWF7</accession>
<dbReference type="InterPro" id="IPR001087">
    <property type="entry name" value="GDSL"/>
</dbReference>
<reference evidence="1 2" key="1">
    <citation type="submission" date="2015-12" db="EMBL/GenBank/DDBJ databases">
        <title>Draft genome sequence of Moniliophthora roreri, the causal agent of frosty pod rot of cacao.</title>
        <authorList>
            <person name="Aime M.C."/>
            <person name="Diaz-Valderrama J.R."/>
            <person name="Kijpornyongpan T."/>
            <person name="Phillips-Mora W."/>
        </authorList>
    </citation>
    <scope>NUCLEOTIDE SEQUENCE [LARGE SCALE GENOMIC DNA]</scope>
    <source>
        <strain evidence="1 2">MCA 2952</strain>
    </source>
</reference>
<dbReference type="GO" id="GO:0016788">
    <property type="term" value="F:hydrolase activity, acting on ester bonds"/>
    <property type="evidence" value="ECO:0007669"/>
    <property type="project" value="InterPro"/>
</dbReference>
<gene>
    <name evidence="1" type="ORF">WG66_19031</name>
</gene>
<protein>
    <submittedName>
        <fullName evidence="1">Putative SGNH hydrolase</fullName>
    </submittedName>
</protein>
<keyword evidence="1" id="KW-0378">Hydrolase</keyword>
<comment type="caution">
    <text evidence="1">The sequence shown here is derived from an EMBL/GenBank/DDBJ whole genome shotgun (WGS) entry which is preliminary data.</text>
</comment>
<dbReference type="Pfam" id="PF00657">
    <property type="entry name" value="Lipase_GDSL"/>
    <property type="match status" value="1"/>
</dbReference>
<name>A0A0W0EWF7_MONRR</name>
<sequence length="587" mass="63351">MPSSTRELTVLGAHNNPEVLENSSAGIEEKRVMEAYYGQPTFLQPVITLPSIPPPPTPTKMASGLSACPPESKDRHKRFLDISCGSDKETNVHYATDPAYDNHLCFLIFQEINRSLQNTFQNVHPTINAWIRLSSTARAASRKWPVFADLLRTILRDTWDYSSVMGIPLLGIFAVLRLCVLLVNGITPDPPQGHWVDTWASMPQLAETENLPPGPFTQPTVVFNDATIRQTLHLSTGAKQIRIRFSNAFGTTDLPVTAAAVALSADNKPGSSAIVSWSVQNITFSGNSSIIIPNGSLAVSDPIALEVKPQTMITVDLYLANGQQSNDITSHPGSRTTSWFSPGNHIGVQDLAGGSTLNADHWYFVSAVEAWSPPETRSLVVVGDSITDGHGSTTNGNDRWPDQLLARTQANASTSTIAVVNQAAGGNRILADEAGPNAIGRIDRDVLSHPGVGYVVIYEGVNDIGTGVPNAADRLIQAYQQIITRVHTSGLPIFGATITPFFGNGYFTTENEAVRTRVNEWIRSSGKFDAVIDFDAATRDPSNGQRLNPAFDVGDGLHLNPGGYKAMAEAFDLSLFEQFASGVSGFQ</sequence>
<dbReference type="Proteomes" id="UP000054988">
    <property type="component" value="Unassembled WGS sequence"/>
</dbReference>
<dbReference type="PANTHER" id="PTHR43784:SF3">
    <property type="entry name" value="GDSL FAMILY LIPASE"/>
    <property type="match status" value="1"/>
</dbReference>
<proteinExistence type="predicted"/>
<dbReference type="InterPro" id="IPR053140">
    <property type="entry name" value="GDSL_Rv0518-like"/>
</dbReference>
<dbReference type="SUPFAM" id="SSF52266">
    <property type="entry name" value="SGNH hydrolase"/>
    <property type="match status" value="1"/>
</dbReference>
<dbReference type="Gene3D" id="3.40.50.1110">
    <property type="entry name" value="SGNH hydrolase"/>
    <property type="match status" value="1"/>
</dbReference>
<dbReference type="EMBL" id="LATX01002480">
    <property type="protein sequence ID" value="KTB28383.1"/>
    <property type="molecule type" value="Genomic_DNA"/>
</dbReference>
<evidence type="ECO:0000313" key="1">
    <source>
        <dbReference type="EMBL" id="KTB28383.1"/>
    </source>
</evidence>
<dbReference type="InterPro" id="IPR036514">
    <property type="entry name" value="SGNH_hydro_sf"/>
</dbReference>
<dbReference type="CDD" id="cd01830">
    <property type="entry name" value="XynE_like"/>
    <property type="match status" value="1"/>
</dbReference>
<organism evidence="1 2">
    <name type="scientific">Moniliophthora roreri</name>
    <name type="common">Frosty pod rot fungus</name>
    <name type="synonym">Monilia roreri</name>
    <dbReference type="NCBI Taxonomy" id="221103"/>
    <lineage>
        <taxon>Eukaryota</taxon>
        <taxon>Fungi</taxon>
        <taxon>Dikarya</taxon>
        <taxon>Basidiomycota</taxon>
        <taxon>Agaricomycotina</taxon>
        <taxon>Agaricomycetes</taxon>
        <taxon>Agaricomycetidae</taxon>
        <taxon>Agaricales</taxon>
        <taxon>Marasmiineae</taxon>
        <taxon>Marasmiaceae</taxon>
        <taxon>Moniliophthora</taxon>
    </lineage>
</organism>